<dbReference type="Proteomes" id="UP000093928">
    <property type="component" value="Unassembled WGS sequence"/>
</dbReference>
<feature type="compositionally biased region" description="Polar residues" evidence="1">
    <location>
        <begin position="33"/>
        <end position="52"/>
    </location>
</feature>
<protein>
    <submittedName>
        <fullName evidence="2">Uncharacterized protein</fullName>
    </submittedName>
</protein>
<feature type="region of interest" description="Disordered" evidence="1">
    <location>
        <begin position="22"/>
        <end position="65"/>
    </location>
</feature>
<sequence length="65" mass="7260">MTTSYYRRLGAEGEYQSFDSTDYTRSRRCNGLPPSSTAPMASAQSWTSTSSRYGRGHQSGPMVWV</sequence>
<evidence type="ECO:0000313" key="3">
    <source>
        <dbReference type="Proteomes" id="UP000093928"/>
    </source>
</evidence>
<organism evidence="2 3">
    <name type="scientific">Mycobacterium asiaticum</name>
    <dbReference type="NCBI Taxonomy" id="1790"/>
    <lineage>
        <taxon>Bacteria</taxon>
        <taxon>Bacillati</taxon>
        <taxon>Actinomycetota</taxon>
        <taxon>Actinomycetes</taxon>
        <taxon>Mycobacteriales</taxon>
        <taxon>Mycobacteriaceae</taxon>
        <taxon>Mycobacterium</taxon>
    </lineage>
</organism>
<dbReference type="AlphaFoldDB" id="A0A1A3PB51"/>
<proteinExistence type="predicted"/>
<gene>
    <name evidence="2" type="ORF">A5634_14195</name>
</gene>
<dbReference type="EMBL" id="LZLS01000006">
    <property type="protein sequence ID" value="OBK31453.1"/>
    <property type="molecule type" value="Genomic_DNA"/>
</dbReference>
<accession>A0A1A3PB51</accession>
<comment type="caution">
    <text evidence="2">The sequence shown here is derived from an EMBL/GenBank/DDBJ whole genome shotgun (WGS) entry which is preliminary data.</text>
</comment>
<name>A0A1A3PB51_MYCAS</name>
<reference evidence="2 3" key="1">
    <citation type="submission" date="2016-06" db="EMBL/GenBank/DDBJ databases">
        <authorList>
            <person name="Kjaerup R.B."/>
            <person name="Dalgaard T.S."/>
            <person name="Juul-Madsen H.R."/>
        </authorList>
    </citation>
    <scope>NUCLEOTIDE SEQUENCE [LARGE SCALE GENOMIC DNA]</scope>
    <source>
        <strain evidence="2 3">1165133.8</strain>
    </source>
</reference>
<evidence type="ECO:0000256" key="1">
    <source>
        <dbReference type="SAM" id="MobiDB-lite"/>
    </source>
</evidence>
<evidence type="ECO:0000313" key="2">
    <source>
        <dbReference type="EMBL" id="OBK31453.1"/>
    </source>
</evidence>